<dbReference type="EnsemblBacteria" id="ABD43399">
    <property type="protein sequence ID" value="ABD43399"/>
    <property type="gene ID" value="APH_0204"/>
</dbReference>
<dbReference type="EMBL" id="CP000235">
    <property type="protein sequence ID" value="ABD43399.1"/>
    <property type="molecule type" value="Genomic_DNA"/>
</dbReference>
<evidence type="ECO:0000313" key="1">
    <source>
        <dbReference type="EMBL" id="ABD43399.1"/>
    </source>
</evidence>
<dbReference type="PaxDb" id="212042-APH_0204"/>
<name>Q2GLC5_ANAPZ</name>
<keyword evidence="2" id="KW-1185">Reference proteome</keyword>
<reference evidence="1 2" key="1">
    <citation type="journal article" date="2006" name="PLoS Genet.">
        <title>Comparative genomics of emerging human ehrlichiosis agents.</title>
        <authorList>
            <person name="Dunning Hotopp J.C."/>
            <person name="Lin M."/>
            <person name="Madupu R."/>
            <person name="Crabtree J."/>
            <person name="Angiuoli S.V."/>
            <person name="Eisen J.A."/>
            <person name="Seshadri R."/>
            <person name="Ren Q."/>
            <person name="Wu M."/>
            <person name="Utterback T.R."/>
            <person name="Smith S."/>
            <person name="Lewis M."/>
            <person name="Khouri H."/>
            <person name="Zhang C."/>
            <person name="Niu H."/>
            <person name="Lin Q."/>
            <person name="Ohashi N."/>
            <person name="Zhi N."/>
            <person name="Nelson W."/>
            <person name="Brinkac L.M."/>
            <person name="Dodson R.J."/>
            <person name="Rosovitz M.J."/>
            <person name="Sundaram J."/>
            <person name="Daugherty S.C."/>
            <person name="Davidsen T."/>
            <person name="Durkin A.S."/>
            <person name="Gwinn M."/>
            <person name="Haft D.H."/>
            <person name="Selengut J.D."/>
            <person name="Sullivan S.A."/>
            <person name="Zafar N."/>
            <person name="Zhou L."/>
            <person name="Benahmed F."/>
            <person name="Forberger H."/>
            <person name="Halpin R."/>
            <person name="Mulligan S."/>
            <person name="Robinson J."/>
            <person name="White O."/>
            <person name="Rikihisa Y."/>
            <person name="Tettelin H."/>
        </authorList>
    </citation>
    <scope>NUCLEOTIDE SEQUENCE [LARGE SCALE GENOMIC DNA]</scope>
    <source>
        <strain evidence="1 2">HZ</strain>
    </source>
</reference>
<sequence length="34" mass="3881">MIALYIIRRHGVGSVFCGSMPWDGFFFRVGECLD</sequence>
<proteinExistence type="predicted"/>
<gene>
    <name evidence="1" type="ordered locus">APH_0204</name>
</gene>
<protein>
    <submittedName>
        <fullName evidence="1">Uncharacterized protein</fullName>
    </submittedName>
</protein>
<dbReference type="HOGENOM" id="CLU_3371682_0_0_5"/>
<dbReference type="Proteomes" id="UP000001943">
    <property type="component" value="Chromosome"/>
</dbReference>
<dbReference type="KEGG" id="aph:APH_0204"/>
<accession>Q2GLC5</accession>
<dbReference type="AlphaFoldDB" id="Q2GLC5"/>
<evidence type="ECO:0000313" key="2">
    <source>
        <dbReference type="Proteomes" id="UP000001943"/>
    </source>
</evidence>
<organism evidence="1 2">
    <name type="scientific">Anaplasma phagocytophilum (strain HZ)</name>
    <dbReference type="NCBI Taxonomy" id="212042"/>
    <lineage>
        <taxon>Bacteria</taxon>
        <taxon>Pseudomonadati</taxon>
        <taxon>Pseudomonadota</taxon>
        <taxon>Alphaproteobacteria</taxon>
        <taxon>Rickettsiales</taxon>
        <taxon>Anaplasmataceae</taxon>
        <taxon>Anaplasma</taxon>
        <taxon>phagocytophilum group</taxon>
    </lineage>
</organism>